<keyword evidence="1" id="KW-0472">Membrane</keyword>
<gene>
    <name evidence="2" type="ORF">GCM10009784_15410</name>
</gene>
<evidence type="ECO:0000313" key="3">
    <source>
        <dbReference type="Proteomes" id="UP001500974"/>
    </source>
</evidence>
<dbReference type="Proteomes" id="UP001500974">
    <property type="component" value="Unassembled WGS sequence"/>
</dbReference>
<organism evidence="2 3">
    <name type="scientific">Arthrobacter parietis</name>
    <dbReference type="NCBI Taxonomy" id="271434"/>
    <lineage>
        <taxon>Bacteria</taxon>
        <taxon>Bacillati</taxon>
        <taxon>Actinomycetota</taxon>
        <taxon>Actinomycetes</taxon>
        <taxon>Micrococcales</taxon>
        <taxon>Micrococcaceae</taxon>
        <taxon>Arthrobacter</taxon>
    </lineage>
</organism>
<evidence type="ECO:0000256" key="1">
    <source>
        <dbReference type="SAM" id="Phobius"/>
    </source>
</evidence>
<evidence type="ECO:0008006" key="4">
    <source>
        <dbReference type="Google" id="ProtNLM"/>
    </source>
</evidence>
<proteinExistence type="predicted"/>
<keyword evidence="1" id="KW-1133">Transmembrane helix</keyword>
<name>A0ABN3AVN7_9MICC</name>
<sequence length="134" mass="14556">MNDNLVPAEAEGYTFQFGISRTTLRIVGLCAVVAVTVLTVLINATEPFRIPLGITLGALAITLLVAYAVSSSARARKLKPARNENTRERQVVFGKITGRKSLAAELALLSELHRSGELSDEEFTVAKRRTLDSK</sequence>
<feature type="transmembrane region" description="Helical" evidence="1">
    <location>
        <begin position="26"/>
        <end position="44"/>
    </location>
</feature>
<reference evidence="2 3" key="1">
    <citation type="journal article" date="2019" name="Int. J. Syst. Evol. Microbiol.">
        <title>The Global Catalogue of Microorganisms (GCM) 10K type strain sequencing project: providing services to taxonomists for standard genome sequencing and annotation.</title>
        <authorList>
            <consortium name="The Broad Institute Genomics Platform"/>
            <consortium name="The Broad Institute Genome Sequencing Center for Infectious Disease"/>
            <person name="Wu L."/>
            <person name="Ma J."/>
        </authorList>
    </citation>
    <scope>NUCLEOTIDE SEQUENCE [LARGE SCALE GENOMIC DNA]</scope>
    <source>
        <strain evidence="2 3">JCM 14917</strain>
    </source>
</reference>
<protein>
    <recommendedName>
        <fullName evidence="4">SHOCT domain-containing protein</fullName>
    </recommendedName>
</protein>
<accession>A0ABN3AVN7</accession>
<comment type="caution">
    <text evidence="2">The sequence shown here is derived from an EMBL/GenBank/DDBJ whole genome shotgun (WGS) entry which is preliminary data.</text>
</comment>
<keyword evidence="1" id="KW-0812">Transmembrane</keyword>
<keyword evidence="3" id="KW-1185">Reference proteome</keyword>
<dbReference type="EMBL" id="BAAAON010000001">
    <property type="protein sequence ID" value="GAA2174955.1"/>
    <property type="molecule type" value="Genomic_DNA"/>
</dbReference>
<feature type="transmembrane region" description="Helical" evidence="1">
    <location>
        <begin position="50"/>
        <end position="69"/>
    </location>
</feature>
<evidence type="ECO:0000313" key="2">
    <source>
        <dbReference type="EMBL" id="GAA2174955.1"/>
    </source>
</evidence>
<dbReference type="RefSeq" id="WP_277359016.1">
    <property type="nucleotide sequence ID" value="NZ_BAAAON010000001.1"/>
</dbReference>